<evidence type="ECO:0000313" key="2">
    <source>
        <dbReference type="EMBL" id="KAF8562726.1"/>
    </source>
</evidence>
<dbReference type="CDD" id="cd06558">
    <property type="entry name" value="crotonase-like"/>
    <property type="match status" value="1"/>
</dbReference>
<gene>
    <name evidence="2" type="ORF">P879_11647</name>
</gene>
<dbReference type="GO" id="GO:0051750">
    <property type="term" value="F:delta(3,5)-delta(2,4)-dienoyl-CoA isomerase activity"/>
    <property type="evidence" value="ECO:0007669"/>
    <property type="project" value="TreeGrafter"/>
</dbReference>
<organism evidence="2 3">
    <name type="scientific">Paragonimus westermani</name>
    <dbReference type="NCBI Taxonomy" id="34504"/>
    <lineage>
        <taxon>Eukaryota</taxon>
        <taxon>Metazoa</taxon>
        <taxon>Spiralia</taxon>
        <taxon>Lophotrochozoa</taxon>
        <taxon>Platyhelminthes</taxon>
        <taxon>Trematoda</taxon>
        <taxon>Digenea</taxon>
        <taxon>Plagiorchiida</taxon>
        <taxon>Troglotremata</taxon>
        <taxon>Troglotrematidae</taxon>
        <taxon>Paragonimus</taxon>
    </lineage>
</organism>
<dbReference type="PANTHER" id="PTHR43149:SF1">
    <property type="entry name" value="DELTA(3,5)-DELTA(2,4)-DIENOYL-COA ISOMERASE, MITOCHONDRIAL"/>
    <property type="match status" value="1"/>
</dbReference>
<protein>
    <recommendedName>
        <fullName evidence="4">Delta(3,5)-Delta(2,4)-dienoyl-CoA isomerase</fullName>
    </recommendedName>
</protein>
<dbReference type="OrthoDB" id="14970at2759"/>
<dbReference type="SUPFAM" id="SSF52096">
    <property type="entry name" value="ClpP/crotonase"/>
    <property type="match status" value="1"/>
</dbReference>
<dbReference type="EMBL" id="JTDF01017616">
    <property type="protein sequence ID" value="KAF8562726.1"/>
    <property type="molecule type" value="Genomic_DNA"/>
</dbReference>
<reference evidence="2 3" key="1">
    <citation type="submission" date="2019-07" db="EMBL/GenBank/DDBJ databases">
        <title>Annotation for the trematode Paragonimus westermani.</title>
        <authorList>
            <person name="Choi Y.-J."/>
        </authorList>
    </citation>
    <scope>NUCLEOTIDE SEQUENCE [LARGE SCALE GENOMIC DNA]</scope>
    <source>
        <strain evidence="2">180907_Pwestermani</strain>
    </source>
</reference>
<dbReference type="Pfam" id="PF00378">
    <property type="entry name" value="ECH_1"/>
    <property type="match status" value="1"/>
</dbReference>
<comment type="caution">
    <text evidence="2">The sequence shown here is derived from an EMBL/GenBank/DDBJ whole genome shotgun (WGS) entry which is preliminary data.</text>
</comment>
<accession>A0A8T0D5M4</accession>
<sequence length="174" mass="19662">MIPVLRQCVRCLPLAPTSQGFPVRHLHDQSWETYAIDRPTKSVAHLQLNRAEKLNAMSVKFWRETTEIFKAIQVDKSIRSVVLSGRGKAFSSGLDFAGLWTILNEIHSKDAARFALSLRRIIQEFQESFTWLERCNKPVIAAVHGACVGGAVNMICAADIRYCTEDAWFQVKVN</sequence>
<evidence type="ECO:0000256" key="1">
    <source>
        <dbReference type="ARBA" id="ARBA00005254"/>
    </source>
</evidence>
<keyword evidence="3" id="KW-1185">Reference proteome</keyword>
<dbReference type="Proteomes" id="UP000699462">
    <property type="component" value="Unassembled WGS sequence"/>
</dbReference>
<dbReference type="InterPro" id="IPR001753">
    <property type="entry name" value="Enoyl-CoA_hydra/iso"/>
</dbReference>
<dbReference type="InterPro" id="IPR029045">
    <property type="entry name" value="ClpP/crotonase-like_dom_sf"/>
</dbReference>
<dbReference type="Gene3D" id="3.90.226.10">
    <property type="entry name" value="2-enoyl-CoA Hydratase, Chain A, domain 1"/>
    <property type="match status" value="1"/>
</dbReference>
<dbReference type="PANTHER" id="PTHR43149">
    <property type="entry name" value="ENOYL-COA HYDRATASE"/>
    <property type="match status" value="1"/>
</dbReference>
<dbReference type="InterPro" id="IPR045002">
    <property type="entry name" value="Ech1-like"/>
</dbReference>
<name>A0A8T0D5M4_9TREM</name>
<evidence type="ECO:0008006" key="4">
    <source>
        <dbReference type="Google" id="ProtNLM"/>
    </source>
</evidence>
<evidence type="ECO:0000313" key="3">
    <source>
        <dbReference type="Proteomes" id="UP000699462"/>
    </source>
</evidence>
<comment type="similarity">
    <text evidence="1">Belongs to the enoyl-CoA hydratase/isomerase family.</text>
</comment>
<dbReference type="AlphaFoldDB" id="A0A8T0D5M4"/>
<proteinExistence type="inferred from homology"/>